<gene>
    <name evidence="1" type="ORF">ILYODFUR_015560</name>
</gene>
<evidence type="ECO:0000313" key="2">
    <source>
        <dbReference type="Proteomes" id="UP001482620"/>
    </source>
</evidence>
<reference evidence="1 2" key="1">
    <citation type="submission" date="2021-06" db="EMBL/GenBank/DDBJ databases">
        <authorList>
            <person name="Palmer J.M."/>
        </authorList>
    </citation>
    <scope>NUCLEOTIDE SEQUENCE [LARGE SCALE GENOMIC DNA]</scope>
    <source>
        <strain evidence="2">if_2019</strain>
        <tissue evidence="1">Muscle</tissue>
    </source>
</reference>
<comment type="caution">
    <text evidence="1">The sequence shown here is derived from an EMBL/GenBank/DDBJ whole genome shotgun (WGS) entry which is preliminary data.</text>
</comment>
<proteinExistence type="predicted"/>
<name>A0ABV0SNN8_9TELE</name>
<accession>A0ABV0SNN8</accession>
<dbReference type="EMBL" id="JAHRIQ010001370">
    <property type="protein sequence ID" value="MEQ2221406.1"/>
    <property type="molecule type" value="Genomic_DNA"/>
</dbReference>
<protein>
    <submittedName>
        <fullName evidence="1">Uncharacterized protein</fullName>
    </submittedName>
</protein>
<dbReference type="Proteomes" id="UP001482620">
    <property type="component" value="Unassembled WGS sequence"/>
</dbReference>
<keyword evidence="2" id="KW-1185">Reference proteome</keyword>
<organism evidence="1 2">
    <name type="scientific">Ilyodon furcidens</name>
    <name type="common">goldbreast splitfin</name>
    <dbReference type="NCBI Taxonomy" id="33524"/>
    <lineage>
        <taxon>Eukaryota</taxon>
        <taxon>Metazoa</taxon>
        <taxon>Chordata</taxon>
        <taxon>Craniata</taxon>
        <taxon>Vertebrata</taxon>
        <taxon>Euteleostomi</taxon>
        <taxon>Actinopterygii</taxon>
        <taxon>Neopterygii</taxon>
        <taxon>Teleostei</taxon>
        <taxon>Neoteleostei</taxon>
        <taxon>Acanthomorphata</taxon>
        <taxon>Ovalentaria</taxon>
        <taxon>Atherinomorphae</taxon>
        <taxon>Cyprinodontiformes</taxon>
        <taxon>Goodeidae</taxon>
        <taxon>Ilyodon</taxon>
    </lineage>
</organism>
<sequence length="141" mass="15617">MIFRTKEEQKDKLRHSQLVGETVPPIGQTFTLHLLFLTCNKKADRPSLNTKVCPPCPDMDIKDGCFPFYSNEVGLIFTRVSKPFLSLILFTHCIYFDKRVVICLQKTSTDPVVDSKGQSAADGSSVCHARCSCLSGDATGN</sequence>
<evidence type="ECO:0000313" key="1">
    <source>
        <dbReference type="EMBL" id="MEQ2221406.1"/>
    </source>
</evidence>